<gene>
    <name evidence="2" type="ORF">JCM19241_4965</name>
</gene>
<name>A0A0B8QGL4_9VIBR</name>
<dbReference type="SUPFAM" id="SSF54593">
    <property type="entry name" value="Glyoxalase/Bleomycin resistance protein/Dihydroxybiphenyl dioxygenase"/>
    <property type="match status" value="1"/>
</dbReference>
<proteinExistence type="predicted"/>
<comment type="caution">
    <text evidence="2">The sequence shown here is derived from an EMBL/GenBank/DDBJ whole genome shotgun (WGS) entry which is preliminary data.</text>
</comment>
<dbReference type="STRING" id="1481914.JCM19241_4965"/>
<evidence type="ECO:0000313" key="3">
    <source>
        <dbReference type="Proteomes" id="UP000031666"/>
    </source>
</evidence>
<dbReference type="EMBL" id="BBSC01000002">
    <property type="protein sequence ID" value="GAM73769.1"/>
    <property type="molecule type" value="Genomic_DNA"/>
</dbReference>
<dbReference type="Pfam" id="PF00903">
    <property type="entry name" value="Glyoxalase"/>
    <property type="match status" value="1"/>
</dbReference>
<evidence type="ECO:0000313" key="2">
    <source>
        <dbReference type="EMBL" id="GAM73769.1"/>
    </source>
</evidence>
<reference evidence="2 3" key="1">
    <citation type="submission" date="2015-01" db="EMBL/GenBank/DDBJ databases">
        <title>Vibrio sp. C94 JCM 19241 whole genome shotgun sequence.</title>
        <authorList>
            <person name="Sawabe T."/>
            <person name="Meirelles P."/>
            <person name="Feng G."/>
            <person name="Sayaka M."/>
            <person name="Hattori M."/>
            <person name="Ohkuma M."/>
        </authorList>
    </citation>
    <scope>NUCLEOTIDE SEQUENCE [LARGE SCALE GENOMIC DNA]</scope>
    <source>
        <strain evidence="3">JCM 19241</strain>
    </source>
</reference>
<dbReference type="Gene3D" id="3.10.180.10">
    <property type="entry name" value="2,3-Dihydroxybiphenyl 1,2-Dioxygenase, domain 1"/>
    <property type="match status" value="1"/>
</dbReference>
<dbReference type="Proteomes" id="UP000031666">
    <property type="component" value="Unassembled WGS sequence"/>
</dbReference>
<feature type="domain" description="VOC" evidence="1">
    <location>
        <begin position="4"/>
        <end position="126"/>
    </location>
</feature>
<organism evidence="2 3">
    <name type="scientific">Vibrio ishigakensis</name>
    <dbReference type="NCBI Taxonomy" id="1481914"/>
    <lineage>
        <taxon>Bacteria</taxon>
        <taxon>Pseudomonadati</taxon>
        <taxon>Pseudomonadota</taxon>
        <taxon>Gammaproteobacteria</taxon>
        <taxon>Vibrionales</taxon>
        <taxon>Vibrionaceae</taxon>
        <taxon>Vibrio</taxon>
    </lineage>
</organism>
<accession>A0A0B8QGL4</accession>
<dbReference type="PANTHER" id="PTHR36437:SF2">
    <property type="entry name" value="GLYOXALASE_BLEOMYCIN RESISTANCE PROTEIN_DIOXYGENASE"/>
    <property type="match status" value="1"/>
</dbReference>
<dbReference type="InterPro" id="IPR029068">
    <property type="entry name" value="Glyas_Bleomycin-R_OHBP_Dase"/>
</dbReference>
<dbReference type="InterPro" id="IPR004360">
    <property type="entry name" value="Glyas_Fos-R_dOase_dom"/>
</dbReference>
<sequence>MPSSIGSVALLVKDYEQALNFYIEKLDFVVVEDLESEMGRWLLIAPNKTTQTRVQLLKASEQDQAVVGRQAGSSVLMIFETEDFWSDYEKFKQRNVVFLEEPRVEPYGTVVIFEDLYGNKFDLIQPTKP</sequence>
<evidence type="ECO:0000259" key="1">
    <source>
        <dbReference type="PROSITE" id="PS51819"/>
    </source>
</evidence>
<reference evidence="2 3" key="2">
    <citation type="submission" date="2015-01" db="EMBL/GenBank/DDBJ databases">
        <authorList>
            <consortium name="NBRP consortium"/>
            <person name="Sawabe T."/>
            <person name="Meirelles P."/>
            <person name="Feng G."/>
            <person name="Sayaka M."/>
            <person name="Hattori M."/>
            <person name="Ohkuma M."/>
        </authorList>
    </citation>
    <scope>NUCLEOTIDE SEQUENCE [LARGE SCALE GENOMIC DNA]</scope>
    <source>
        <strain evidence="3">JCM 19241</strain>
    </source>
</reference>
<dbReference type="AlphaFoldDB" id="A0A0B8QGL4"/>
<dbReference type="PROSITE" id="PS51819">
    <property type="entry name" value="VOC"/>
    <property type="match status" value="1"/>
</dbReference>
<protein>
    <submittedName>
        <fullName evidence="2">Glyoxalase family protein</fullName>
    </submittedName>
</protein>
<dbReference type="PANTHER" id="PTHR36437">
    <property type="entry name" value="GLYOXALASE/BLEOMYCIN RESISTANCE PROTEIN/DIOXYGENASE"/>
    <property type="match status" value="1"/>
</dbReference>
<dbReference type="InterPro" id="IPR037523">
    <property type="entry name" value="VOC_core"/>
</dbReference>